<proteinExistence type="predicted"/>
<protein>
    <recommendedName>
        <fullName evidence="5">ICE-like protease</fullName>
    </recommendedName>
</protein>
<feature type="region of interest" description="Disordered" evidence="1">
    <location>
        <begin position="24"/>
        <end position="46"/>
    </location>
</feature>
<keyword evidence="4" id="KW-1185">Reference proteome</keyword>
<dbReference type="RefSeq" id="WP_206713257.1">
    <property type="nucleotide sequence ID" value="NZ_CP071091.1"/>
</dbReference>
<feature type="chain" id="PRO_5047348898" description="ICE-like protease" evidence="2">
    <location>
        <begin position="23"/>
        <end position="505"/>
    </location>
</feature>
<accession>A0ABX7MYT3</accession>
<organism evidence="3 4">
    <name type="scientific">Myxococcus landrumensis</name>
    <dbReference type="NCBI Taxonomy" id="2813577"/>
    <lineage>
        <taxon>Bacteria</taxon>
        <taxon>Pseudomonadati</taxon>
        <taxon>Myxococcota</taxon>
        <taxon>Myxococcia</taxon>
        <taxon>Myxococcales</taxon>
        <taxon>Cystobacterineae</taxon>
        <taxon>Myxococcaceae</taxon>
        <taxon>Myxococcus</taxon>
    </lineage>
</organism>
<sequence length="505" mass="50616">MKRKVSVCAGVMAAMVAMSAGAEESKGAEQAPVPAVGTDGGAAEAAPAVEGPGVERAMAAPPLVEAAAVGNTSTEPAATAAADAPTVVQAQAKTEGEEVHVPFSFTVVPGLSTSGFSQRNQVHDVSIGLVATQAKRIRALGVSLGGNFVGEGGSSGVLATTGINVSQGPVNGSLFAVGANIVTKDAEGLLASVGANIVRGNATGVLATVGANVVTGTVDGSQLSVGANMATGKVLGAQLSVGGNLAGESLNGLQMAVGGNVARGVSRGVQMAAGVNVAPDLTGLQMSSGVSYAGKLSGAQVSIINVGGSVEGAQVGLVNVASRIDGAQVGLVNVAGETQGESVGLLSFVGNGQAHVQVWASDIALTNVSLKLGGRHLYTVLNVGLTPPMDGDRRRYTTGVGIGGHIPLGRFFVDMDLMGSSVHANRLFDFDDDTNHVLGQLRLMAGWQVARRFAVFGGVSANTLVTWNGSDPWKELGIGPEWKETSDSGRTIVRTWPGVLAGIQL</sequence>
<dbReference type="NCBIfam" id="NF047436">
    <property type="entry name" value="LA_2272_repeat"/>
    <property type="match status" value="1"/>
</dbReference>
<name>A0ABX7MYT3_9BACT</name>
<feature type="signal peptide" evidence="2">
    <location>
        <begin position="1"/>
        <end position="22"/>
    </location>
</feature>
<reference evidence="3 4" key="1">
    <citation type="submission" date="2021-02" db="EMBL/GenBank/DDBJ databases">
        <title>De Novo genome assembly of isolated myxobacteria.</title>
        <authorList>
            <person name="Stevens D.C."/>
        </authorList>
    </citation>
    <scope>NUCLEOTIDE SEQUENCE [LARGE SCALE GENOMIC DNA]</scope>
    <source>
        <strain evidence="3 4">SCHIC003</strain>
    </source>
</reference>
<keyword evidence="2" id="KW-0732">Signal</keyword>
<evidence type="ECO:0000256" key="2">
    <source>
        <dbReference type="SAM" id="SignalP"/>
    </source>
</evidence>
<dbReference type="EMBL" id="CP071091">
    <property type="protein sequence ID" value="QSQ11508.1"/>
    <property type="molecule type" value="Genomic_DNA"/>
</dbReference>
<dbReference type="InterPro" id="IPR058093">
    <property type="entry name" value="LA_2272-like"/>
</dbReference>
<evidence type="ECO:0000256" key="1">
    <source>
        <dbReference type="SAM" id="MobiDB-lite"/>
    </source>
</evidence>
<evidence type="ECO:0000313" key="4">
    <source>
        <dbReference type="Proteomes" id="UP000663090"/>
    </source>
</evidence>
<evidence type="ECO:0000313" key="3">
    <source>
        <dbReference type="EMBL" id="QSQ11508.1"/>
    </source>
</evidence>
<gene>
    <name evidence="3" type="ORF">JY572_24230</name>
</gene>
<dbReference type="Proteomes" id="UP000663090">
    <property type="component" value="Chromosome"/>
</dbReference>
<evidence type="ECO:0008006" key="5">
    <source>
        <dbReference type="Google" id="ProtNLM"/>
    </source>
</evidence>